<sequence length="132" mass="14879">MIEQRADIEVLAETDGSYERPIPTKWRPVFRAIVASFLEHDYLLKSGVPGVVAVSEDTANHIQQYIADYGVTLAPLPDETWASSVCIWCGSHWDVLVDLWTREEGRSDLVLSARVADRNPDIVVEIHMVYVP</sequence>
<dbReference type="InterPro" id="IPR056085">
    <property type="entry name" value="DUF7668"/>
</dbReference>
<reference evidence="2 3" key="1">
    <citation type="submission" date="2019-12" db="EMBL/GenBank/DDBJ databases">
        <title>Novel species isolated from a subtropical stream in China.</title>
        <authorList>
            <person name="Lu H."/>
        </authorList>
    </citation>
    <scope>NUCLEOTIDE SEQUENCE [LARGE SCALE GENOMIC DNA]</scope>
    <source>
        <strain evidence="2 3">FT55W</strain>
    </source>
</reference>
<organism evidence="2 3">
    <name type="scientific">Duganella rivi</name>
    <dbReference type="NCBI Taxonomy" id="2666083"/>
    <lineage>
        <taxon>Bacteria</taxon>
        <taxon>Pseudomonadati</taxon>
        <taxon>Pseudomonadota</taxon>
        <taxon>Betaproteobacteria</taxon>
        <taxon>Burkholderiales</taxon>
        <taxon>Oxalobacteraceae</taxon>
        <taxon>Telluria group</taxon>
        <taxon>Duganella</taxon>
    </lineage>
</organism>
<accession>A0A7X4GSB3</accession>
<name>A0A7X4GSB3_9BURK</name>
<dbReference type="Proteomes" id="UP000450012">
    <property type="component" value="Unassembled WGS sequence"/>
</dbReference>
<dbReference type="EMBL" id="WWCK01000005">
    <property type="protein sequence ID" value="MYM68696.1"/>
    <property type="molecule type" value="Genomic_DNA"/>
</dbReference>
<protein>
    <recommendedName>
        <fullName evidence="1">DUF7668 domain-containing protein</fullName>
    </recommendedName>
</protein>
<feature type="domain" description="DUF7668" evidence="1">
    <location>
        <begin position="34"/>
        <end position="132"/>
    </location>
</feature>
<proteinExistence type="predicted"/>
<evidence type="ECO:0000259" key="1">
    <source>
        <dbReference type="Pfam" id="PF24705"/>
    </source>
</evidence>
<keyword evidence="3" id="KW-1185">Reference proteome</keyword>
<dbReference type="Pfam" id="PF24705">
    <property type="entry name" value="DUF7668"/>
    <property type="match status" value="1"/>
</dbReference>
<gene>
    <name evidence="2" type="ORF">GTP45_17920</name>
</gene>
<evidence type="ECO:0000313" key="3">
    <source>
        <dbReference type="Proteomes" id="UP000450012"/>
    </source>
</evidence>
<comment type="caution">
    <text evidence="2">The sequence shown here is derived from an EMBL/GenBank/DDBJ whole genome shotgun (WGS) entry which is preliminary data.</text>
</comment>
<dbReference type="AlphaFoldDB" id="A0A7X4GSB3"/>
<evidence type="ECO:0000313" key="2">
    <source>
        <dbReference type="EMBL" id="MYM68696.1"/>
    </source>
</evidence>